<feature type="compositionally biased region" description="Basic and acidic residues" evidence="1">
    <location>
        <begin position="363"/>
        <end position="373"/>
    </location>
</feature>
<gene>
    <name evidence="2" type="ORF">WN48_04906</name>
</gene>
<evidence type="ECO:0000313" key="2">
    <source>
        <dbReference type="EMBL" id="OAD55264.1"/>
    </source>
</evidence>
<protein>
    <submittedName>
        <fullName evidence="2">Uncharacterized protein</fullName>
    </submittedName>
</protein>
<evidence type="ECO:0000313" key="3">
    <source>
        <dbReference type="Proteomes" id="UP000250275"/>
    </source>
</evidence>
<proteinExistence type="predicted"/>
<reference evidence="2 3" key="1">
    <citation type="submission" date="2015-07" db="EMBL/GenBank/DDBJ databases">
        <title>The genome of Eufriesea mexicana.</title>
        <authorList>
            <person name="Pan H."/>
            <person name="Kapheim K."/>
        </authorList>
    </citation>
    <scope>NUCLEOTIDE SEQUENCE [LARGE SCALE GENOMIC DNA]</scope>
    <source>
        <strain evidence="2">0111107269</strain>
        <tissue evidence="2">Whole body</tissue>
    </source>
</reference>
<name>A0A310SD64_9HYME</name>
<organism evidence="2 3">
    <name type="scientific">Eufriesea mexicana</name>
    <dbReference type="NCBI Taxonomy" id="516756"/>
    <lineage>
        <taxon>Eukaryota</taxon>
        <taxon>Metazoa</taxon>
        <taxon>Ecdysozoa</taxon>
        <taxon>Arthropoda</taxon>
        <taxon>Hexapoda</taxon>
        <taxon>Insecta</taxon>
        <taxon>Pterygota</taxon>
        <taxon>Neoptera</taxon>
        <taxon>Endopterygota</taxon>
        <taxon>Hymenoptera</taxon>
        <taxon>Apocrita</taxon>
        <taxon>Aculeata</taxon>
        <taxon>Apoidea</taxon>
        <taxon>Anthophila</taxon>
        <taxon>Apidae</taxon>
        <taxon>Eufriesea</taxon>
    </lineage>
</organism>
<dbReference type="AlphaFoldDB" id="A0A310SD64"/>
<dbReference type="EMBL" id="KQ762903">
    <property type="protein sequence ID" value="OAD55264.1"/>
    <property type="molecule type" value="Genomic_DNA"/>
</dbReference>
<feature type="region of interest" description="Disordered" evidence="1">
    <location>
        <begin position="363"/>
        <end position="389"/>
    </location>
</feature>
<accession>A0A310SD64</accession>
<feature type="compositionally biased region" description="Polar residues" evidence="1">
    <location>
        <begin position="374"/>
        <end position="389"/>
    </location>
</feature>
<keyword evidence="3" id="KW-1185">Reference proteome</keyword>
<sequence length="389" mass="43384">MALRAWLEEGWWKVGGGKGIGCSRIGTRTVSSILRRGGGVVTRRNERQRDEEEEKEMDISVMTSRDWNECGLESVSGLSELRAKVTACKRIEWMCMTEPSAIDDCKLVYECGVYLKYYAWLERSHLRNLLDRIPTNPTIPTSWQKLDQVSLNQTKIKPLRSVRITGVVDGADLRFAEILSGIGSTWRKRNKEEEGAPSVAGLLSPFGCLRFNTTETSGPAKPPKGKRQNEPTSGPQQAPPRVHNVLLVGMASADVPVPRCTCDVRNLATCSAVNQNSPTSRVVRSYRPHGSLARLLYDKQKADEQLETFDKTQFTPGLRVLRGPSRSLNTGEISRKSCPTKNHTRRDREAREMAIGLVRKLRENGKGDPRDPSIRSTLGTTPFYTTNAG</sequence>
<evidence type="ECO:0000256" key="1">
    <source>
        <dbReference type="SAM" id="MobiDB-lite"/>
    </source>
</evidence>
<feature type="region of interest" description="Disordered" evidence="1">
    <location>
        <begin position="213"/>
        <end position="240"/>
    </location>
</feature>
<dbReference type="OrthoDB" id="199041at2759"/>
<dbReference type="Proteomes" id="UP000250275">
    <property type="component" value="Unassembled WGS sequence"/>
</dbReference>